<gene>
    <name evidence="1" type="ORF">DEALK_11180</name>
</gene>
<accession>A0A0W0GIC5</accession>
<dbReference type="Proteomes" id="UP000053947">
    <property type="component" value="Unassembled WGS sequence"/>
</dbReference>
<comment type="caution">
    <text evidence="1">The sequence shown here is derived from an EMBL/GenBank/DDBJ whole genome shotgun (WGS) entry which is preliminary data.</text>
</comment>
<evidence type="ECO:0000313" key="2">
    <source>
        <dbReference type="Proteomes" id="UP000053947"/>
    </source>
</evidence>
<dbReference type="AlphaFoldDB" id="A0A0W0GIC5"/>
<organism evidence="1 2">
    <name type="scientific">Dehalogenimonas alkenigignens</name>
    <dbReference type="NCBI Taxonomy" id="1217799"/>
    <lineage>
        <taxon>Bacteria</taxon>
        <taxon>Bacillati</taxon>
        <taxon>Chloroflexota</taxon>
        <taxon>Dehalococcoidia</taxon>
        <taxon>Dehalococcoidales</taxon>
        <taxon>Dehalococcoidaceae</taxon>
        <taxon>Dehalogenimonas</taxon>
    </lineage>
</organism>
<dbReference type="OrthoDB" id="9938779at2"/>
<keyword evidence="2" id="KW-1185">Reference proteome</keyword>
<dbReference type="EMBL" id="LFDV01000002">
    <property type="protein sequence ID" value="KTB48273.1"/>
    <property type="molecule type" value="Genomic_DNA"/>
</dbReference>
<name>A0A0W0GIC5_9CHLR</name>
<dbReference type="RefSeq" id="WP_058439287.1">
    <property type="nucleotide sequence ID" value="NZ_KQ758903.1"/>
</dbReference>
<sequence length="64" mass="7191">MDHGIVEEVVELFEGDSSSHLDEILKTVKAEHHCSETEIDSIKKEAEALLACELLETERHVDVC</sequence>
<protein>
    <submittedName>
        <fullName evidence="1">Uncharacterized protein</fullName>
    </submittedName>
</protein>
<reference evidence="1 2" key="1">
    <citation type="submission" date="2015-06" db="EMBL/GenBank/DDBJ databases">
        <title>Genome sequence of the organohalide-respiring Dehalogenimonas alkenigignens type strain (IP3-3T).</title>
        <authorList>
            <person name="Key T.A."/>
            <person name="Richmond D.P."/>
            <person name="Bowman K.S."/>
            <person name="Cho Y.-J."/>
            <person name="Chun J."/>
            <person name="da Costa M.S."/>
            <person name="Rainey F.A."/>
            <person name="Moe W.M."/>
        </authorList>
    </citation>
    <scope>NUCLEOTIDE SEQUENCE [LARGE SCALE GENOMIC DNA]</scope>
    <source>
        <strain evidence="1 2">IP3-3</strain>
    </source>
</reference>
<evidence type="ECO:0000313" key="1">
    <source>
        <dbReference type="EMBL" id="KTB48273.1"/>
    </source>
</evidence>
<proteinExistence type="predicted"/>